<dbReference type="InterPro" id="IPR018124">
    <property type="entry name" value="Calret/calnex_CS"/>
</dbReference>
<keyword evidence="15" id="KW-1185">Reference proteome</keyword>
<keyword evidence="9" id="KW-0862">Zinc</keyword>
<dbReference type="PROSITE" id="PS00805">
    <property type="entry name" value="CALRETICULIN_REPEAT"/>
    <property type="match status" value="1"/>
</dbReference>
<dbReference type="PANTHER" id="PTHR11073:SF2">
    <property type="entry name" value="CALRETICULIN"/>
    <property type="match status" value="1"/>
</dbReference>
<organism evidence="15 16">
    <name type="scientific">Parascaris univalens</name>
    <name type="common">Nematode worm</name>
    <dbReference type="NCBI Taxonomy" id="6257"/>
    <lineage>
        <taxon>Eukaryota</taxon>
        <taxon>Metazoa</taxon>
        <taxon>Ecdysozoa</taxon>
        <taxon>Nematoda</taxon>
        <taxon>Chromadorea</taxon>
        <taxon>Rhabditida</taxon>
        <taxon>Spirurina</taxon>
        <taxon>Ascaridomorpha</taxon>
        <taxon>Ascaridoidea</taxon>
        <taxon>Ascarididae</taxon>
        <taxon>Parascaris</taxon>
    </lineage>
</organism>
<evidence type="ECO:0000256" key="13">
    <source>
        <dbReference type="RuleBase" id="RU362126"/>
    </source>
</evidence>
<dbReference type="GO" id="GO:0005789">
    <property type="term" value="C:endoplasmic reticulum membrane"/>
    <property type="evidence" value="ECO:0007669"/>
    <property type="project" value="TreeGrafter"/>
</dbReference>
<evidence type="ECO:0000256" key="4">
    <source>
        <dbReference type="ARBA" id="ARBA00022723"/>
    </source>
</evidence>
<feature type="disulfide bond" evidence="12">
    <location>
        <begin position="103"/>
        <end position="135"/>
    </location>
</feature>
<dbReference type="Pfam" id="PF00262">
    <property type="entry name" value="Calreticulin"/>
    <property type="match status" value="1"/>
</dbReference>
<reference evidence="16" key="1">
    <citation type="submission" date="2022-11" db="UniProtKB">
        <authorList>
            <consortium name="WormBaseParasite"/>
        </authorList>
    </citation>
    <scope>IDENTIFICATION</scope>
</reference>
<dbReference type="Proteomes" id="UP000887569">
    <property type="component" value="Unplaced"/>
</dbReference>
<evidence type="ECO:0000256" key="14">
    <source>
        <dbReference type="SAM" id="MobiDB-lite"/>
    </source>
</evidence>
<comment type="similarity">
    <text evidence="2 13">Belongs to the calreticulin family.</text>
</comment>
<dbReference type="AlphaFoldDB" id="A0A915ATN4"/>
<dbReference type="GO" id="GO:0036503">
    <property type="term" value="P:ERAD pathway"/>
    <property type="evidence" value="ECO:0007669"/>
    <property type="project" value="TreeGrafter"/>
</dbReference>
<dbReference type="GO" id="GO:0005788">
    <property type="term" value="C:endoplasmic reticulum lumen"/>
    <property type="evidence" value="ECO:0007669"/>
    <property type="project" value="UniProtKB-SubCell"/>
</dbReference>
<dbReference type="PANTHER" id="PTHR11073">
    <property type="entry name" value="CALRETICULIN AND CALNEXIN"/>
    <property type="match status" value="1"/>
</dbReference>
<feature type="compositionally biased region" description="Basic and acidic residues" evidence="14">
    <location>
        <begin position="209"/>
        <end position="219"/>
    </location>
</feature>
<dbReference type="GO" id="GO:0051082">
    <property type="term" value="F:unfolded protein binding"/>
    <property type="evidence" value="ECO:0007669"/>
    <property type="project" value="InterPro"/>
</dbReference>
<dbReference type="GO" id="GO:0005509">
    <property type="term" value="F:calcium ion binding"/>
    <property type="evidence" value="ECO:0007669"/>
    <property type="project" value="InterPro"/>
</dbReference>
<evidence type="ECO:0000256" key="3">
    <source>
        <dbReference type="ARBA" id="ARBA00015837"/>
    </source>
</evidence>
<keyword evidence="8 13" id="KW-0256">Endoplasmic reticulum</keyword>
<evidence type="ECO:0000256" key="6">
    <source>
        <dbReference type="ARBA" id="ARBA00022734"/>
    </source>
</evidence>
<evidence type="ECO:0000256" key="10">
    <source>
        <dbReference type="ARBA" id="ARBA00022837"/>
    </source>
</evidence>
<feature type="region of interest" description="Disordered" evidence="14">
    <location>
        <begin position="359"/>
        <end position="513"/>
    </location>
</feature>
<evidence type="ECO:0000256" key="12">
    <source>
        <dbReference type="PIRSR" id="PIRSR601580-3"/>
    </source>
</evidence>
<evidence type="ECO:0000256" key="7">
    <source>
        <dbReference type="ARBA" id="ARBA00022737"/>
    </source>
</evidence>
<dbReference type="WBParaSite" id="PgR013_g031_t01">
    <property type="protein sequence ID" value="PgR013_g031_t01"/>
    <property type="gene ID" value="PgR013_g031"/>
</dbReference>
<feature type="compositionally biased region" description="Basic and acidic residues" evidence="14">
    <location>
        <begin position="226"/>
        <end position="248"/>
    </location>
</feature>
<evidence type="ECO:0000256" key="9">
    <source>
        <dbReference type="ARBA" id="ARBA00022833"/>
    </source>
</evidence>
<evidence type="ECO:0000256" key="5">
    <source>
        <dbReference type="ARBA" id="ARBA00022729"/>
    </source>
</evidence>
<dbReference type="InterPro" id="IPR013320">
    <property type="entry name" value="ConA-like_dom_sf"/>
</dbReference>
<dbReference type="PROSITE" id="PS00804">
    <property type="entry name" value="CALRETICULIN_2"/>
    <property type="match status" value="1"/>
</dbReference>
<keyword evidence="4" id="KW-0479">Metal-binding</keyword>
<dbReference type="InterPro" id="IPR009033">
    <property type="entry name" value="Calreticulin/calnexin_P_dom_sf"/>
</dbReference>
<evidence type="ECO:0000313" key="15">
    <source>
        <dbReference type="Proteomes" id="UP000887569"/>
    </source>
</evidence>
<dbReference type="FunFam" id="2.10.250.10:FF:000002">
    <property type="entry name" value="Calreticulin"/>
    <property type="match status" value="1"/>
</dbReference>
<dbReference type="SUPFAM" id="SSF49899">
    <property type="entry name" value="Concanavalin A-like lectins/glucanases"/>
    <property type="match status" value="1"/>
</dbReference>
<keyword evidence="6" id="KW-0430">Lectin</keyword>
<keyword evidence="10" id="KW-0106">Calcium</keyword>
<dbReference type="GO" id="GO:0006457">
    <property type="term" value="P:protein folding"/>
    <property type="evidence" value="ECO:0007669"/>
    <property type="project" value="InterPro"/>
</dbReference>
<protein>
    <recommendedName>
        <fullName evidence="3">Calreticulin</fullName>
    </recommendedName>
</protein>
<feature type="region of interest" description="Disordered" evidence="14">
    <location>
        <begin position="209"/>
        <end position="265"/>
    </location>
</feature>
<keyword evidence="11 13" id="KW-0143">Chaperone</keyword>
<name>A0A915ATN4_PARUN</name>
<evidence type="ECO:0000256" key="1">
    <source>
        <dbReference type="ARBA" id="ARBA00004319"/>
    </source>
</evidence>
<dbReference type="InterPro" id="IPR001580">
    <property type="entry name" value="Calret/calnex"/>
</dbReference>
<dbReference type="PRINTS" id="PR00626">
    <property type="entry name" value="CALRETICULIN"/>
</dbReference>
<dbReference type="PROSITE" id="PS00803">
    <property type="entry name" value="CALRETICULIN_1"/>
    <property type="match status" value="1"/>
</dbReference>
<dbReference type="SUPFAM" id="SSF63887">
    <property type="entry name" value="P-domain of calnexin/calreticulin"/>
    <property type="match status" value="1"/>
</dbReference>
<dbReference type="GO" id="GO:0030246">
    <property type="term" value="F:carbohydrate binding"/>
    <property type="evidence" value="ECO:0007669"/>
    <property type="project" value="UniProtKB-KW"/>
</dbReference>
<evidence type="ECO:0000256" key="2">
    <source>
        <dbReference type="ARBA" id="ARBA00010983"/>
    </source>
</evidence>
<accession>A0A915ATN4</accession>
<sequence>MFNPLANRERSSAWAQHCQGTTTVRRDDQWKDRWVQSKHKSDYGEFKLALGRDFNNAKLDRGIQTSKNASFYALSAKITYPFSNRNRTVVIQFTVKHDQEIDCGGGYVKILSSNVDLNDFHSGTPYHIMFGPDVCGNDAHVQLIFNYKGKNLPMKKKFPLANDDLTHLYTLLLKSDKRYEILIDGKKEREGKLEEDWDFLPPKKIKDPAVSKPKNWDDREYIDDVDDKKPDDWDKPEHIKDPDAKKPEDWDEDVDGEWEPPMINNPEYKDAKISVNYNEVSIFKGIWKHPEIDNPDYEYDREIGVYDDWGAIGFDLWQVKAGSIFDNIIISDNPAEARAFAGGTFDQLTVVEKYKKKLRDDEKRKEEEKTKKMQEGQRKKEKAAKEEINEKEEAETAKSGEKEVEKAEKNAKEEKKNEEKRGEKRVEEEKKEEKRSEKGKEEKKNEEKKSEKRVEEEKKEEKRSEKGKEEKKKEERRSEKREEEKKKEEKRSEKRVESKKVGEVTFKGNGKYD</sequence>
<feature type="compositionally biased region" description="Basic and acidic residues" evidence="14">
    <location>
        <begin position="359"/>
        <end position="388"/>
    </location>
</feature>
<keyword evidence="12" id="KW-1015">Disulfide bond</keyword>
<proteinExistence type="inferred from homology"/>
<comment type="subcellular location">
    <subcellularLocation>
        <location evidence="1">Endoplasmic reticulum lumen</location>
    </subcellularLocation>
</comment>
<evidence type="ECO:0000256" key="8">
    <source>
        <dbReference type="ARBA" id="ARBA00022824"/>
    </source>
</evidence>
<keyword evidence="7" id="KW-0677">Repeat</keyword>
<feature type="compositionally biased region" description="Acidic residues" evidence="14">
    <location>
        <begin position="249"/>
        <end position="258"/>
    </location>
</feature>
<evidence type="ECO:0000313" key="16">
    <source>
        <dbReference type="WBParaSite" id="PgR013_g031_t01"/>
    </source>
</evidence>
<feature type="compositionally biased region" description="Basic and acidic residues" evidence="14">
    <location>
        <begin position="394"/>
        <end position="502"/>
    </location>
</feature>
<dbReference type="Gene3D" id="2.60.120.200">
    <property type="match status" value="1"/>
</dbReference>
<keyword evidence="5" id="KW-0732">Signal</keyword>
<evidence type="ECO:0000256" key="11">
    <source>
        <dbReference type="ARBA" id="ARBA00023186"/>
    </source>
</evidence>
<dbReference type="Gene3D" id="2.10.250.10">
    <property type="entry name" value="Calreticulin/calnexin, P domain"/>
    <property type="match status" value="1"/>
</dbReference>